<dbReference type="AlphaFoldDB" id="A0A6G8QD15"/>
<dbReference type="REBASE" id="398324">
    <property type="entry name" value="M.Rsp52909ORF18015P"/>
</dbReference>
<evidence type="ECO:0000259" key="5">
    <source>
        <dbReference type="Pfam" id="PF01555"/>
    </source>
</evidence>
<dbReference type="Proteomes" id="UP000501452">
    <property type="component" value="Chromosome"/>
</dbReference>
<keyword evidence="3 6" id="KW-0808">Transferase</keyword>
<evidence type="ECO:0000256" key="3">
    <source>
        <dbReference type="ARBA" id="ARBA00022679"/>
    </source>
</evidence>
<keyword evidence="4" id="KW-0949">S-adenosyl-L-methionine</keyword>
<evidence type="ECO:0000313" key="6">
    <source>
        <dbReference type="EMBL" id="QIN84328.1"/>
    </source>
</evidence>
<dbReference type="RefSeq" id="WP_166178398.1">
    <property type="nucleotide sequence ID" value="NZ_CP045119.1"/>
</dbReference>
<gene>
    <name evidence="6" type="ORF">GBA63_18015</name>
</gene>
<dbReference type="KEGG" id="rub:GBA63_18015"/>
<dbReference type="InterPro" id="IPR029063">
    <property type="entry name" value="SAM-dependent_MTases_sf"/>
</dbReference>
<evidence type="ECO:0000313" key="7">
    <source>
        <dbReference type="Proteomes" id="UP000501452"/>
    </source>
</evidence>
<dbReference type="GO" id="GO:0008170">
    <property type="term" value="F:N-methyltransferase activity"/>
    <property type="evidence" value="ECO:0007669"/>
    <property type="project" value="InterPro"/>
</dbReference>
<dbReference type="InterPro" id="IPR002295">
    <property type="entry name" value="N4/N6-MTase_EcoPI_Mod-like"/>
</dbReference>
<dbReference type="PRINTS" id="PR00506">
    <property type="entry name" value="D21N6MTFRASE"/>
</dbReference>
<sequence length="980" mass="112494">MTQAYDRLKALLAELFQFDREDLDFGIYRIMNQKRDEVSTFLNEDLLPQVREAFREYRNEDEEGARRELASLEKTLGDAGVTAESSPKYVALKEKLAASESVAALENEVYSDLYTFFRRYYKNGDFLSLRRYKEGVYALPYEGEEVKLHWANADQYYVKTAENFRRYRFGLKDGGRVGFELVSAATERDNNKAASGRERRFVPREEDPVEGIDGELRVSFEYRPHPDKQADLNRSAVAKILGHAPGGWKTRLAEPAPTESRPERTVLEKHLDEYTARNTFDYFVHKDLGRFLNRELDFFLKNEVLHVDDLDTDDERRVGQYLSRLRVIKRIGRKIIAFLAQIEDFQKKLFLKKKFVVSSDYCLTLDHVPEEMYEEISANDAQYDEWEKLFSISAIEANLENGGDNRSADWIKANPHLVLDTKFFGGDFKDRLLASIEDLDEKTDGLLVESENFQALNLLQARYRERVKCIYIDPPYNTGGDGFLYKDQYQHSSWLAMVQDRMNLGREMLSDSGVFFVSIDDDEVHNLRMLTSKVFQAENFIANVVWQKKYTRANDARYFSDNHDHILVAARTKEAVEFNLIPRSEEQTAAYGNPDNHPKGLWKATPLHAKSGTERAFGYTFQNGVSWNPPPGTYPRFSAESLRRMDENGEIWFGKNGKSTPSRKSFLSEVKAGVTPTTLWSYDEVGHNHEASDELKSLFPSNPFANPKPTRLVKRMMELTTSAYDGCVMDFFAGSGTTGHAVINLNREDGGNRKYVLVEMGGYFDSVLKPRIQKIVYSKDWKDGKPVSREGVSHIFKYVRLESYEDTLNNLSLRRTDVQDDLIRTNRALREGYTISYMMDFETKGSPSLLDLDAFEDPFSYTLDVTRGDETCAETVDLVETFGYLLGLAVRRRYAVDGFRVAEGTDPAGDEVLVIWRNTREKSNDDLDAFFEAQGFAGRSFDRVYANGDNTLALRTGEGGPSVHLIEEEFRRLMFEVEGV</sequence>
<evidence type="ECO:0000256" key="1">
    <source>
        <dbReference type="ARBA" id="ARBA00006594"/>
    </source>
</evidence>
<evidence type="ECO:0000256" key="2">
    <source>
        <dbReference type="ARBA" id="ARBA00022603"/>
    </source>
</evidence>
<keyword evidence="7" id="KW-1185">Reference proteome</keyword>
<dbReference type="InterPro" id="IPR002052">
    <property type="entry name" value="DNA_methylase_N6_adenine_CS"/>
</dbReference>
<proteinExistence type="inferred from homology"/>
<dbReference type="GO" id="GO:0003677">
    <property type="term" value="F:DNA binding"/>
    <property type="evidence" value="ECO:0007669"/>
    <property type="project" value="InterPro"/>
</dbReference>
<dbReference type="PROSITE" id="PS00092">
    <property type="entry name" value="N6_MTASE"/>
    <property type="match status" value="1"/>
</dbReference>
<accession>A0A6G8QD15</accession>
<protein>
    <submittedName>
        <fullName evidence="6">Site-specific DNA-methyltransferase</fullName>
    </submittedName>
</protein>
<name>A0A6G8QD15_9ACTN</name>
<organism evidence="6 7">
    <name type="scientific">Rubrobacter tropicus</name>
    <dbReference type="NCBI Taxonomy" id="2653851"/>
    <lineage>
        <taxon>Bacteria</taxon>
        <taxon>Bacillati</taxon>
        <taxon>Actinomycetota</taxon>
        <taxon>Rubrobacteria</taxon>
        <taxon>Rubrobacterales</taxon>
        <taxon>Rubrobacteraceae</taxon>
        <taxon>Rubrobacter</taxon>
    </lineage>
</organism>
<keyword evidence="2 6" id="KW-0489">Methyltransferase</keyword>
<dbReference type="EMBL" id="CP045119">
    <property type="protein sequence ID" value="QIN84328.1"/>
    <property type="molecule type" value="Genomic_DNA"/>
</dbReference>
<dbReference type="SUPFAM" id="SSF53335">
    <property type="entry name" value="S-adenosyl-L-methionine-dependent methyltransferases"/>
    <property type="match status" value="1"/>
</dbReference>
<dbReference type="InterPro" id="IPR002941">
    <property type="entry name" value="DNA_methylase_N4/N6"/>
</dbReference>
<comment type="similarity">
    <text evidence="1">Belongs to the N(4)/N(6)-methyltransferase family.</text>
</comment>
<dbReference type="Pfam" id="PF01555">
    <property type="entry name" value="N6_N4_Mtase"/>
    <property type="match status" value="1"/>
</dbReference>
<reference evidence="6 7" key="1">
    <citation type="submission" date="2019-10" db="EMBL/GenBank/DDBJ databases">
        <title>Rubrobacter sp nov SCSIO 52090 isolated from a deep-sea sediment in the South China Sea.</title>
        <authorList>
            <person name="Chen R.W."/>
        </authorList>
    </citation>
    <scope>NUCLEOTIDE SEQUENCE [LARGE SCALE GENOMIC DNA]</scope>
    <source>
        <strain evidence="6 7">SCSIO 52909</strain>
    </source>
</reference>
<feature type="domain" description="DNA methylase N-4/N-6" evidence="5">
    <location>
        <begin position="467"/>
        <end position="760"/>
    </location>
</feature>
<evidence type="ECO:0000256" key="4">
    <source>
        <dbReference type="ARBA" id="ARBA00022691"/>
    </source>
</evidence>
<dbReference type="Gene3D" id="3.40.50.150">
    <property type="entry name" value="Vaccinia Virus protein VP39"/>
    <property type="match status" value="1"/>
</dbReference>
<dbReference type="GO" id="GO:0032259">
    <property type="term" value="P:methylation"/>
    <property type="evidence" value="ECO:0007669"/>
    <property type="project" value="UniProtKB-KW"/>
</dbReference>